<evidence type="ECO:0000256" key="1">
    <source>
        <dbReference type="ARBA" id="ARBA00018719"/>
    </source>
</evidence>
<dbReference type="Pfam" id="PF07992">
    <property type="entry name" value="Pyr_redox_2"/>
    <property type="match status" value="1"/>
</dbReference>
<dbReference type="PANTHER" id="PTHR48105">
    <property type="entry name" value="THIOREDOXIN REDUCTASE 1-RELATED-RELATED"/>
    <property type="match status" value="1"/>
</dbReference>
<evidence type="ECO:0000313" key="6">
    <source>
        <dbReference type="Proteomes" id="UP000078460"/>
    </source>
</evidence>
<dbReference type="KEGG" id="smy:BJP26_17555"/>
<keyword evidence="6" id="KW-1185">Reference proteome</keyword>
<dbReference type="GeneID" id="93799342"/>
<dbReference type="PRINTS" id="PR00469">
    <property type="entry name" value="PNDRDTASEII"/>
</dbReference>
<keyword evidence="2" id="KW-0285">Flavoprotein</keyword>
<organism evidence="5 6">
    <name type="scientific">Sphingomonas melonis TY</name>
    <dbReference type="NCBI Taxonomy" id="621456"/>
    <lineage>
        <taxon>Bacteria</taxon>
        <taxon>Pseudomonadati</taxon>
        <taxon>Pseudomonadota</taxon>
        <taxon>Alphaproteobacteria</taxon>
        <taxon>Sphingomonadales</taxon>
        <taxon>Sphingomonadaceae</taxon>
        <taxon>Sphingomonas</taxon>
    </lineage>
</organism>
<dbReference type="PRINTS" id="PR00368">
    <property type="entry name" value="FADPNR"/>
</dbReference>
<protein>
    <recommendedName>
        <fullName evidence="1">Thioredoxin reductase</fullName>
    </recommendedName>
</protein>
<dbReference type="RefSeq" id="WP_017978252.1">
    <property type="nucleotide sequence ID" value="NZ_CP017578.1"/>
</dbReference>
<dbReference type="GO" id="GO:0016491">
    <property type="term" value="F:oxidoreductase activity"/>
    <property type="evidence" value="ECO:0007669"/>
    <property type="project" value="UniProtKB-KW"/>
</dbReference>
<dbReference type="Gene3D" id="3.50.50.60">
    <property type="entry name" value="FAD/NAD(P)-binding domain"/>
    <property type="match status" value="2"/>
</dbReference>
<proteinExistence type="predicted"/>
<evidence type="ECO:0000256" key="3">
    <source>
        <dbReference type="ARBA" id="ARBA00023002"/>
    </source>
</evidence>
<feature type="domain" description="FAD/NAD(P)-binding" evidence="4">
    <location>
        <begin position="17"/>
        <end position="296"/>
    </location>
</feature>
<dbReference type="SUPFAM" id="SSF51905">
    <property type="entry name" value="FAD/NAD(P)-binding domain"/>
    <property type="match status" value="2"/>
</dbReference>
<dbReference type="InterPro" id="IPR036188">
    <property type="entry name" value="FAD/NAD-bd_sf"/>
</dbReference>
<dbReference type="OrthoDB" id="9786503at2"/>
<dbReference type="InterPro" id="IPR050097">
    <property type="entry name" value="Ferredoxin-NADP_redctase_2"/>
</dbReference>
<evidence type="ECO:0000259" key="4">
    <source>
        <dbReference type="Pfam" id="PF07992"/>
    </source>
</evidence>
<dbReference type="AlphaFoldDB" id="A0A175Y346"/>
<sequence>MTDVGQGDGSGDDGVDDCIIIGAGPAGLTAAIYLARFHLSIRLFDSGSSRAAMIPCTRNHAGYPEGIAGKELLRLMREQAEKYGAYREDKKVTAIVPEGDDFRIVTDDGDFRARTVLLATGVVNHRPNILPEVHDPALERGLMRYCPICDGYEVTDKRVGVIGTGDHGMREALFLRGYTRDVTLIAPEAEHALDAACAATLDEAGIVRVDGPCGGWAIEGDRIALDTAGGRMAFDSVYPALGSRIRSHLAIAAGARASDEGCLEVDDHQRTSVAGLFAAGDVVKGLDQISHAMGEAGVAATTIRNLLAERGRLWR</sequence>
<dbReference type="InterPro" id="IPR023753">
    <property type="entry name" value="FAD/NAD-binding_dom"/>
</dbReference>
<dbReference type="Proteomes" id="UP000078460">
    <property type="component" value="Unassembled WGS sequence"/>
</dbReference>
<dbReference type="STRING" id="621456.BJP26_17555"/>
<dbReference type="EMBL" id="LQCK02000023">
    <property type="protein sequence ID" value="KZB94776.1"/>
    <property type="molecule type" value="Genomic_DNA"/>
</dbReference>
<reference evidence="5" key="1">
    <citation type="submission" date="2016-03" db="EMBL/GenBank/DDBJ databases">
        <title>Sphingomonas melonis TY, whole genome shotgun sequencing.</title>
        <authorList>
            <person name="Wang H."/>
            <person name="Zhu P."/>
        </authorList>
    </citation>
    <scope>NUCLEOTIDE SEQUENCE [LARGE SCALE GENOMIC DNA]</scope>
    <source>
        <strain evidence="5">TY</strain>
    </source>
</reference>
<comment type="caution">
    <text evidence="5">The sequence shown here is derived from an EMBL/GenBank/DDBJ whole genome shotgun (WGS) entry which is preliminary data.</text>
</comment>
<keyword evidence="3" id="KW-0560">Oxidoreductase</keyword>
<accession>A0A175Y346</accession>
<evidence type="ECO:0000313" key="5">
    <source>
        <dbReference type="EMBL" id="KZB94776.1"/>
    </source>
</evidence>
<gene>
    <name evidence="5" type="ORF">AVM11_06350</name>
</gene>
<evidence type="ECO:0000256" key="2">
    <source>
        <dbReference type="ARBA" id="ARBA00022630"/>
    </source>
</evidence>
<name>A0A175Y346_9SPHN</name>